<protein>
    <recommendedName>
        <fullName evidence="4">Increased recombination centers protein 6</fullName>
    </recommendedName>
</protein>
<sequence length="323" mass="35816">MDHTTSKNKILVLGRPEINKARIVDAVISQQPLLDLSSPDAKNDDEMGAKTPWELQTRYYQASLEFWVDSTEQLPQEQAEHMQKWLANPSQHDDSTDDIPMDASMNELQAHLSEVVDAIVFAFDPTNSTSFTDILPWARFSKVHEPGVLLCVAVRGAGNSCCGQLAEEDKDAFFKWCVVNGWEWLDLTDTDPETEYTAGRLREALVSNEWANMVATAEEKRSARSPSPIASDDGAAVAKEPQCSAERSEWDGFDYIARSVDPARIDAVHQALFGTSEGHEGDVEAVVAQIRNARNEISQMDHADQSGRRSRAAELALAVAKRL</sequence>
<dbReference type="PANTHER" id="PTHR14659">
    <property type="entry name" value="ALPHA- AND GAMMA-ADAPTIN-BINDING PROTEIN P34"/>
    <property type="match status" value="1"/>
</dbReference>
<evidence type="ECO:0000256" key="1">
    <source>
        <dbReference type="SAM" id="MobiDB-lite"/>
    </source>
</evidence>
<feature type="region of interest" description="Disordered" evidence="1">
    <location>
        <begin position="217"/>
        <end position="237"/>
    </location>
</feature>
<dbReference type="Gene3D" id="3.40.50.11960">
    <property type="match status" value="1"/>
</dbReference>
<reference evidence="2" key="1">
    <citation type="submission" date="2022-07" db="EMBL/GenBank/DDBJ databases">
        <title>Phylogenomic reconstructions and comparative analyses of Kickxellomycotina fungi.</title>
        <authorList>
            <person name="Reynolds N.K."/>
            <person name="Stajich J.E."/>
            <person name="Barry K."/>
            <person name="Grigoriev I.V."/>
            <person name="Crous P."/>
            <person name="Smith M.E."/>
        </authorList>
    </citation>
    <scope>NUCLEOTIDE SEQUENCE</scope>
    <source>
        <strain evidence="2">IMI 214461</strain>
    </source>
</reference>
<dbReference type="PANTHER" id="PTHR14659:SF1">
    <property type="entry name" value="ALPHA- AND GAMMA-ADAPTIN-BINDING PROTEIN P34"/>
    <property type="match status" value="1"/>
</dbReference>
<comment type="caution">
    <text evidence="2">The sequence shown here is derived from an EMBL/GenBank/DDBJ whole genome shotgun (WGS) entry which is preliminary data.</text>
</comment>
<evidence type="ECO:0008006" key="4">
    <source>
        <dbReference type="Google" id="ProtNLM"/>
    </source>
</evidence>
<dbReference type="Proteomes" id="UP001150907">
    <property type="component" value="Unassembled WGS sequence"/>
</dbReference>
<evidence type="ECO:0000313" key="3">
    <source>
        <dbReference type="Proteomes" id="UP001150907"/>
    </source>
</evidence>
<dbReference type="EMBL" id="JANBQF010000001">
    <property type="protein sequence ID" value="KAJ2008725.1"/>
    <property type="molecule type" value="Genomic_DNA"/>
</dbReference>
<name>A0A9W8EHW5_9FUNG</name>
<keyword evidence="3" id="KW-1185">Reference proteome</keyword>
<accession>A0A9W8EHW5</accession>
<evidence type="ECO:0000313" key="2">
    <source>
        <dbReference type="EMBL" id="KAJ2008725.1"/>
    </source>
</evidence>
<gene>
    <name evidence="2" type="ORF">H4R26_000044</name>
</gene>
<organism evidence="2 3">
    <name type="scientific">Coemansia thaxteri</name>
    <dbReference type="NCBI Taxonomy" id="2663907"/>
    <lineage>
        <taxon>Eukaryota</taxon>
        <taxon>Fungi</taxon>
        <taxon>Fungi incertae sedis</taxon>
        <taxon>Zoopagomycota</taxon>
        <taxon>Kickxellomycotina</taxon>
        <taxon>Kickxellomycetes</taxon>
        <taxon>Kickxellales</taxon>
        <taxon>Kickxellaceae</taxon>
        <taxon>Coemansia</taxon>
    </lineage>
</organism>
<dbReference type="AlphaFoldDB" id="A0A9W8EHW5"/>
<dbReference type="InterPro" id="IPR019341">
    <property type="entry name" value="Alpha/Gamma-adaptin-bd_p34"/>
</dbReference>
<dbReference type="OrthoDB" id="10261384at2759"/>
<proteinExistence type="predicted"/>